<dbReference type="Proteomes" id="UP000784294">
    <property type="component" value="Unassembled WGS sequence"/>
</dbReference>
<comment type="caution">
    <text evidence="3">The sequence shown here is derived from an EMBL/GenBank/DDBJ whole genome shotgun (WGS) entry which is preliminary data.</text>
</comment>
<keyword evidence="2" id="KW-0472">Membrane</keyword>
<dbReference type="OrthoDB" id="10049971at2759"/>
<evidence type="ECO:0000256" key="2">
    <source>
        <dbReference type="SAM" id="Phobius"/>
    </source>
</evidence>
<dbReference type="EMBL" id="CAAALY010078774">
    <property type="protein sequence ID" value="VEL26209.1"/>
    <property type="molecule type" value="Genomic_DNA"/>
</dbReference>
<keyword evidence="2" id="KW-1133">Transmembrane helix</keyword>
<gene>
    <name evidence="3" type="ORF">PXEA_LOCUS19649</name>
</gene>
<feature type="transmembrane region" description="Helical" evidence="2">
    <location>
        <begin position="53"/>
        <end position="76"/>
    </location>
</feature>
<evidence type="ECO:0000313" key="4">
    <source>
        <dbReference type="Proteomes" id="UP000784294"/>
    </source>
</evidence>
<reference evidence="3" key="1">
    <citation type="submission" date="2018-11" db="EMBL/GenBank/DDBJ databases">
        <authorList>
            <consortium name="Pathogen Informatics"/>
        </authorList>
    </citation>
    <scope>NUCLEOTIDE SEQUENCE</scope>
</reference>
<organism evidence="3 4">
    <name type="scientific">Protopolystoma xenopodis</name>
    <dbReference type="NCBI Taxonomy" id="117903"/>
    <lineage>
        <taxon>Eukaryota</taxon>
        <taxon>Metazoa</taxon>
        <taxon>Spiralia</taxon>
        <taxon>Lophotrochozoa</taxon>
        <taxon>Platyhelminthes</taxon>
        <taxon>Monogenea</taxon>
        <taxon>Polyopisthocotylea</taxon>
        <taxon>Polystomatidea</taxon>
        <taxon>Polystomatidae</taxon>
        <taxon>Protopolystoma</taxon>
    </lineage>
</organism>
<dbReference type="InterPro" id="IPR031155">
    <property type="entry name" value="DUR"/>
</dbReference>
<dbReference type="GO" id="GO:0015204">
    <property type="term" value="F:urea transmembrane transporter activity"/>
    <property type="evidence" value="ECO:0007669"/>
    <property type="project" value="InterPro"/>
</dbReference>
<keyword evidence="1" id="KW-0813">Transport</keyword>
<evidence type="ECO:0000313" key="3">
    <source>
        <dbReference type="EMBL" id="VEL26209.1"/>
    </source>
</evidence>
<keyword evidence="4" id="KW-1185">Reference proteome</keyword>
<name>A0A3S5FEL8_9PLAT</name>
<keyword evidence="2" id="KW-0812">Transmembrane</keyword>
<dbReference type="AlphaFoldDB" id="A0A3S5FEL8"/>
<sequence length="106" mass="11873">MLTITKYGICGAYYYGIAVTTMVIFFSIFTLQMRLRAPGATTYLQVIRARFGPLPHLLYCTIALLNSTIVLALLMLGRLETRAHDGSRLFHAVGPRTRALDMFEVS</sequence>
<feature type="transmembrane region" description="Helical" evidence="2">
    <location>
        <begin position="12"/>
        <end position="33"/>
    </location>
</feature>
<dbReference type="GO" id="GO:0005886">
    <property type="term" value="C:plasma membrane"/>
    <property type="evidence" value="ECO:0007669"/>
    <property type="project" value="TreeGrafter"/>
</dbReference>
<dbReference type="PANTHER" id="PTHR46154">
    <property type="match status" value="1"/>
</dbReference>
<accession>A0A3S5FEL8</accession>
<protein>
    <submittedName>
        <fullName evidence="3">Uncharacterized protein</fullName>
    </submittedName>
</protein>
<dbReference type="PANTHER" id="PTHR46154:SF4">
    <property type="entry name" value="UREA ACTIVE TRANSPORTER"/>
    <property type="match status" value="1"/>
</dbReference>
<proteinExistence type="predicted"/>
<evidence type="ECO:0000256" key="1">
    <source>
        <dbReference type="ARBA" id="ARBA00022448"/>
    </source>
</evidence>